<feature type="region of interest" description="Disordered" evidence="1">
    <location>
        <begin position="33"/>
        <end position="52"/>
    </location>
</feature>
<organism evidence="3 4">
    <name type="scientific">Nocardioides malaquae</name>
    <dbReference type="NCBI Taxonomy" id="2773426"/>
    <lineage>
        <taxon>Bacteria</taxon>
        <taxon>Bacillati</taxon>
        <taxon>Actinomycetota</taxon>
        <taxon>Actinomycetes</taxon>
        <taxon>Propionibacteriales</taxon>
        <taxon>Nocardioidaceae</taxon>
        <taxon>Nocardioides</taxon>
    </lineage>
</organism>
<evidence type="ECO:0008006" key="5">
    <source>
        <dbReference type="Google" id="ProtNLM"/>
    </source>
</evidence>
<evidence type="ECO:0000256" key="1">
    <source>
        <dbReference type="SAM" id="MobiDB-lite"/>
    </source>
</evidence>
<dbReference type="PROSITE" id="PS51257">
    <property type="entry name" value="PROKAR_LIPOPROTEIN"/>
    <property type="match status" value="1"/>
</dbReference>
<evidence type="ECO:0000313" key="4">
    <source>
        <dbReference type="Proteomes" id="UP000756387"/>
    </source>
</evidence>
<comment type="caution">
    <text evidence="3">The sequence shown here is derived from an EMBL/GenBank/DDBJ whole genome shotgun (WGS) entry which is preliminary data.</text>
</comment>
<dbReference type="RefSeq" id="WP_193639327.1">
    <property type="nucleotide sequence ID" value="NZ_JADCSA010000022.1"/>
</dbReference>
<feature type="signal peptide" evidence="2">
    <location>
        <begin position="1"/>
        <end position="22"/>
    </location>
</feature>
<dbReference type="EMBL" id="JADCSA010000022">
    <property type="protein sequence ID" value="MBE7325995.1"/>
    <property type="molecule type" value="Genomic_DNA"/>
</dbReference>
<name>A0ABR9RXV1_9ACTN</name>
<dbReference type="Proteomes" id="UP000756387">
    <property type="component" value="Unassembled WGS sequence"/>
</dbReference>
<gene>
    <name evidence="3" type="ORF">IEQ44_15200</name>
</gene>
<evidence type="ECO:0000313" key="3">
    <source>
        <dbReference type="EMBL" id="MBE7325995.1"/>
    </source>
</evidence>
<accession>A0ABR9RXV1</accession>
<sequence length="150" mass="15468">MLKTPFAAAALSLLVLSGCASGADPAEEVAPVATPAPSQEATAGAKTKANPGRKIAKRVAKIEPGATWHSEIESIDVTEPRRAEVHTSVVDPRGADGSPEAQQARSICLAVVSVMNDQGIADPSVTVFESDGTSFVLHGHPAYPEPCTEV</sequence>
<keyword evidence="2" id="KW-0732">Signal</keyword>
<evidence type="ECO:0000256" key="2">
    <source>
        <dbReference type="SAM" id="SignalP"/>
    </source>
</evidence>
<reference evidence="3 4" key="1">
    <citation type="submission" date="2020-10" db="EMBL/GenBank/DDBJ databases">
        <title>Nocardioides sp. isolated from sludge.</title>
        <authorList>
            <person name="Zhang X."/>
        </authorList>
    </citation>
    <scope>NUCLEOTIDE SEQUENCE [LARGE SCALE GENOMIC DNA]</scope>
    <source>
        <strain evidence="3 4">Y6</strain>
    </source>
</reference>
<feature type="chain" id="PRO_5047446108" description="Secreted protein" evidence="2">
    <location>
        <begin position="23"/>
        <end position="150"/>
    </location>
</feature>
<proteinExistence type="predicted"/>
<protein>
    <recommendedName>
        <fullName evidence="5">Secreted protein</fullName>
    </recommendedName>
</protein>
<keyword evidence="4" id="KW-1185">Reference proteome</keyword>
<feature type="region of interest" description="Disordered" evidence="1">
    <location>
        <begin position="75"/>
        <end position="102"/>
    </location>
</feature>